<keyword evidence="3" id="KW-1185">Reference proteome</keyword>
<feature type="signal peptide" evidence="1">
    <location>
        <begin position="1"/>
        <end position="31"/>
    </location>
</feature>
<organism evidence="2 3">
    <name type="scientific">Salix purpurea</name>
    <name type="common">Purple osier willow</name>
    <dbReference type="NCBI Taxonomy" id="77065"/>
    <lineage>
        <taxon>Eukaryota</taxon>
        <taxon>Viridiplantae</taxon>
        <taxon>Streptophyta</taxon>
        <taxon>Embryophyta</taxon>
        <taxon>Tracheophyta</taxon>
        <taxon>Spermatophyta</taxon>
        <taxon>Magnoliopsida</taxon>
        <taxon>eudicotyledons</taxon>
        <taxon>Gunneridae</taxon>
        <taxon>Pentapetalae</taxon>
        <taxon>rosids</taxon>
        <taxon>fabids</taxon>
        <taxon>Malpighiales</taxon>
        <taxon>Salicaceae</taxon>
        <taxon>Saliceae</taxon>
        <taxon>Salix</taxon>
    </lineage>
</organism>
<evidence type="ECO:0000313" key="3">
    <source>
        <dbReference type="Proteomes" id="UP001151532"/>
    </source>
</evidence>
<dbReference type="EMBL" id="JAPFFK010000011">
    <property type="protein sequence ID" value="KAJ6734721.1"/>
    <property type="molecule type" value="Genomic_DNA"/>
</dbReference>
<reference evidence="2" key="2">
    <citation type="journal article" date="2023" name="Int. J. Mol. Sci.">
        <title>De Novo Assembly and Annotation of 11 Diverse Shrub Willow (Salix) Genomes Reveals Novel Gene Organization in Sex-Linked Regions.</title>
        <authorList>
            <person name="Hyden B."/>
            <person name="Feng K."/>
            <person name="Yates T.B."/>
            <person name="Jawdy S."/>
            <person name="Cereghino C."/>
            <person name="Smart L.B."/>
            <person name="Muchero W."/>
        </authorList>
    </citation>
    <scope>NUCLEOTIDE SEQUENCE</scope>
    <source>
        <tissue evidence="2">Shoot tip</tissue>
    </source>
</reference>
<feature type="chain" id="PRO_5040230628" evidence="1">
    <location>
        <begin position="32"/>
        <end position="101"/>
    </location>
</feature>
<proteinExistence type="predicted"/>
<gene>
    <name evidence="2" type="ORF">OIU79_001897</name>
</gene>
<evidence type="ECO:0000256" key="1">
    <source>
        <dbReference type="SAM" id="SignalP"/>
    </source>
</evidence>
<evidence type="ECO:0000313" key="2">
    <source>
        <dbReference type="EMBL" id="KAJ6734721.1"/>
    </source>
</evidence>
<dbReference type="AlphaFoldDB" id="A0A9Q0URG8"/>
<keyword evidence="1" id="KW-0732">Signal</keyword>
<protein>
    <submittedName>
        <fullName evidence="2">Uncharacterized protein</fullName>
    </submittedName>
</protein>
<name>A0A9Q0URG8_SALPP</name>
<reference evidence="2" key="1">
    <citation type="submission" date="2022-11" db="EMBL/GenBank/DDBJ databases">
        <authorList>
            <person name="Hyden B.L."/>
            <person name="Feng K."/>
            <person name="Yates T."/>
            <person name="Jawdy S."/>
            <person name="Smart L.B."/>
            <person name="Muchero W."/>
        </authorList>
    </citation>
    <scope>NUCLEOTIDE SEQUENCE</scope>
    <source>
        <tissue evidence="2">Shoot tip</tissue>
    </source>
</reference>
<sequence length="101" mass="11660">MGLYRPYKINNKSKILLLDLLWLLSSRNLQSSNRASTPCSKHKNSSSISWCHLLQFSLQFTVVITRQFKKAPFQSIFHQSTIGILHTLLGLQLNIEFCRLP</sequence>
<accession>A0A9Q0URG8</accession>
<dbReference type="Proteomes" id="UP001151532">
    <property type="component" value="Chromosome 17"/>
</dbReference>
<comment type="caution">
    <text evidence="2">The sequence shown here is derived from an EMBL/GenBank/DDBJ whole genome shotgun (WGS) entry which is preliminary data.</text>
</comment>